<name>A0A261UKT1_9BORD</name>
<evidence type="ECO:0000313" key="1">
    <source>
        <dbReference type="EMBL" id="OZI61880.1"/>
    </source>
</evidence>
<gene>
    <name evidence="1" type="ORF">CAL28_21805</name>
</gene>
<organism evidence="1 2">
    <name type="scientific">Bordetella genomosp. 11</name>
    <dbReference type="NCBI Taxonomy" id="1416808"/>
    <lineage>
        <taxon>Bacteria</taxon>
        <taxon>Pseudomonadati</taxon>
        <taxon>Pseudomonadota</taxon>
        <taxon>Betaproteobacteria</taxon>
        <taxon>Burkholderiales</taxon>
        <taxon>Alcaligenaceae</taxon>
        <taxon>Bordetella</taxon>
    </lineage>
</organism>
<sequence length="208" mass="22612">MRETHRRIATDNYGEMTMYGTAITNHPAGIVPSSTIAGGVAIEGSAVRPLVATSPAIDTLFAYQAARAESVVQARPGRDASNVKFTIEKVDGPVDELLQDDRVRQALDQVVNAAKDMNVREIEIKSFFPFFKEFAKPRAEAVKNFLVFRGIDKDVIVLTPRGVGYGSKHAALARSRSVVIEIAGTPKQDANPAMQAQSAERPARYLLA</sequence>
<reference evidence="2" key="1">
    <citation type="submission" date="2017-05" db="EMBL/GenBank/DDBJ databases">
        <title>Complete and WGS of Bordetella genogroups.</title>
        <authorList>
            <person name="Spilker T."/>
            <person name="Lipuma J."/>
        </authorList>
    </citation>
    <scope>NUCLEOTIDE SEQUENCE [LARGE SCALE GENOMIC DNA]</scope>
    <source>
        <strain evidence="2">AU8856</strain>
    </source>
</reference>
<dbReference type="Proteomes" id="UP000215767">
    <property type="component" value="Unassembled WGS sequence"/>
</dbReference>
<evidence type="ECO:0000313" key="2">
    <source>
        <dbReference type="Proteomes" id="UP000215767"/>
    </source>
</evidence>
<dbReference type="EMBL" id="NEVS01000004">
    <property type="protein sequence ID" value="OZI61880.1"/>
    <property type="molecule type" value="Genomic_DNA"/>
</dbReference>
<protein>
    <recommendedName>
        <fullName evidence="3">OmpA-like domain-containing protein</fullName>
    </recommendedName>
</protein>
<proteinExistence type="predicted"/>
<comment type="caution">
    <text evidence="1">The sequence shown here is derived from an EMBL/GenBank/DDBJ whole genome shotgun (WGS) entry which is preliminary data.</text>
</comment>
<keyword evidence="2" id="KW-1185">Reference proteome</keyword>
<dbReference type="AlphaFoldDB" id="A0A261UKT1"/>
<accession>A0A261UKT1</accession>
<evidence type="ECO:0008006" key="3">
    <source>
        <dbReference type="Google" id="ProtNLM"/>
    </source>
</evidence>